<dbReference type="InterPro" id="IPR003607">
    <property type="entry name" value="HD/PDEase_dom"/>
</dbReference>
<dbReference type="AlphaFoldDB" id="A0A3R9FLG4"/>
<keyword evidence="1" id="KW-0597">Phosphoprotein</keyword>
<evidence type="ECO:0000256" key="1">
    <source>
        <dbReference type="PROSITE-ProRule" id="PRU00169"/>
    </source>
</evidence>
<dbReference type="PANTHER" id="PTHR45228:SF5">
    <property type="entry name" value="CYCLIC DI-GMP PHOSPHODIESTERASE VC_1348-RELATED"/>
    <property type="match status" value="1"/>
</dbReference>
<keyword evidence="5" id="KW-1185">Reference proteome</keyword>
<organism evidence="4 5">
    <name type="scientific">Vibrio pectenicida</name>
    <dbReference type="NCBI Taxonomy" id="62763"/>
    <lineage>
        <taxon>Bacteria</taxon>
        <taxon>Pseudomonadati</taxon>
        <taxon>Pseudomonadota</taxon>
        <taxon>Gammaproteobacteria</taxon>
        <taxon>Vibrionales</taxon>
        <taxon>Vibrionaceae</taxon>
        <taxon>Vibrio</taxon>
    </lineage>
</organism>
<dbReference type="CDD" id="cd19920">
    <property type="entry name" value="REC_PA4781-like"/>
    <property type="match status" value="1"/>
</dbReference>
<protein>
    <submittedName>
        <fullName evidence="4">Two-component system response regulator</fullName>
    </submittedName>
</protein>
<evidence type="ECO:0000313" key="5">
    <source>
        <dbReference type="Proteomes" id="UP000269041"/>
    </source>
</evidence>
<dbReference type="CDD" id="cd00077">
    <property type="entry name" value="HDc"/>
    <property type="match status" value="1"/>
</dbReference>
<dbReference type="SUPFAM" id="SSF52172">
    <property type="entry name" value="CheY-like"/>
    <property type="match status" value="1"/>
</dbReference>
<dbReference type="PROSITE" id="PS50110">
    <property type="entry name" value="RESPONSE_REGULATORY"/>
    <property type="match status" value="1"/>
</dbReference>
<dbReference type="SMART" id="SM00448">
    <property type="entry name" value="REC"/>
    <property type="match status" value="1"/>
</dbReference>
<dbReference type="InterPro" id="IPR052020">
    <property type="entry name" value="Cyclic_di-GMP/3'3'-cGAMP_PDE"/>
</dbReference>
<evidence type="ECO:0000259" key="3">
    <source>
        <dbReference type="PROSITE" id="PS51832"/>
    </source>
</evidence>
<dbReference type="Gene3D" id="1.10.3210.10">
    <property type="entry name" value="Hypothetical protein af1432"/>
    <property type="match status" value="1"/>
</dbReference>
<evidence type="ECO:0000259" key="2">
    <source>
        <dbReference type="PROSITE" id="PS50110"/>
    </source>
</evidence>
<dbReference type="OrthoDB" id="6210373at2"/>
<dbReference type="PANTHER" id="PTHR45228">
    <property type="entry name" value="CYCLIC DI-GMP PHOSPHODIESTERASE TM_0186-RELATED"/>
    <property type="match status" value="1"/>
</dbReference>
<dbReference type="PROSITE" id="PS51832">
    <property type="entry name" value="HD_GYP"/>
    <property type="match status" value="1"/>
</dbReference>
<gene>
    <name evidence="4" type="ORF">EJA03_18510</name>
</gene>
<dbReference type="Pfam" id="PF00072">
    <property type="entry name" value="Response_reg"/>
    <property type="match status" value="1"/>
</dbReference>
<dbReference type="SUPFAM" id="SSF109604">
    <property type="entry name" value="HD-domain/PDEase-like"/>
    <property type="match status" value="1"/>
</dbReference>
<reference evidence="4 5" key="1">
    <citation type="submission" date="2018-12" db="EMBL/GenBank/DDBJ databases">
        <title>Genomic taxonomy of the Vibrionaceae family.</title>
        <authorList>
            <person name="Gomez-Gil B."/>
            <person name="Enciso-Ibarra K."/>
        </authorList>
    </citation>
    <scope>NUCLEOTIDE SEQUENCE [LARGE SCALE GENOMIC DNA]</scope>
    <source>
        <strain evidence="4 5">CAIM 594</strain>
    </source>
</reference>
<feature type="modified residue" description="4-aspartylphosphate" evidence="1">
    <location>
        <position position="55"/>
    </location>
</feature>
<feature type="domain" description="Response regulatory" evidence="2">
    <location>
        <begin position="7"/>
        <end position="122"/>
    </location>
</feature>
<dbReference type="GO" id="GO:0008081">
    <property type="term" value="F:phosphoric diester hydrolase activity"/>
    <property type="evidence" value="ECO:0007669"/>
    <property type="project" value="UniProtKB-ARBA"/>
</dbReference>
<evidence type="ECO:0000313" key="4">
    <source>
        <dbReference type="EMBL" id="RSD29143.1"/>
    </source>
</evidence>
<dbReference type="EMBL" id="RSFA01000133">
    <property type="protein sequence ID" value="RSD29143.1"/>
    <property type="molecule type" value="Genomic_DNA"/>
</dbReference>
<feature type="domain" description="HD-GYP" evidence="3">
    <location>
        <begin position="149"/>
        <end position="360"/>
    </location>
</feature>
<dbReference type="SMART" id="SM00471">
    <property type="entry name" value="HDc"/>
    <property type="match status" value="1"/>
</dbReference>
<proteinExistence type="predicted"/>
<dbReference type="Pfam" id="PF13487">
    <property type="entry name" value="HD_5"/>
    <property type="match status" value="1"/>
</dbReference>
<dbReference type="Gene3D" id="3.40.50.2300">
    <property type="match status" value="1"/>
</dbReference>
<comment type="caution">
    <text evidence="4">The sequence shown here is derived from an EMBL/GenBank/DDBJ whole genome shotgun (WGS) entry which is preliminary data.</text>
</comment>
<name>A0A3R9FLG4_9VIBR</name>
<dbReference type="Proteomes" id="UP000269041">
    <property type="component" value="Unassembled WGS sequence"/>
</dbReference>
<dbReference type="GO" id="GO:0000160">
    <property type="term" value="P:phosphorelay signal transduction system"/>
    <property type="evidence" value="ECO:0007669"/>
    <property type="project" value="InterPro"/>
</dbReference>
<sequence>MSEHLTSVLIVDDNAENRVLLSGLLKPHHRLFVATGGQQAINICKKKKPDIVLLDIMMPEMDGYEVCERLSADPDTFDIPIIFLTAKSQIEDEQKGFEIGAVDYIHKPVSPPILISRINTHLKLKNAVNELAKQNELLEKRVKERTYELEMIQDATIGAMASLAETRDNETGNHIRRTQNYVKVLAEELINMGHYADELTPETITLLYKSAPLHDIGKVGIPDGVLLKPGKLTAEEFDVMKRHTILGRAVLMSVEDSIDFKCEFLTIAKEIAYSHQEKWDGSGYPEGLSGTDIPLSARLMALADVYDALICERVYKPAFPHDKALEIIAEGGGSHFEPLVVEAFLNVEHVFREIATKFRDDGFEDEAINFLSDDE</sequence>
<dbReference type="InterPro" id="IPR001789">
    <property type="entry name" value="Sig_transdc_resp-reg_receiver"/>
</dbReference>
<dbReference type="InterPro" id="IPR011006">
    <property type="entry name" value="CheY-like_superfamily"/>
</dbReference>
<dbReference type="RefSeq" id="WP_125323222.1">
    <property type="nucleotide sequence ID" value="NZ_AP024890.1"/>
</dbReference>
<dbReference type="InterPro" id="IPR037522">
    <property type="entry name" value="HD_GYP_dom"/>
</dbReference>
<accession>A0A3R9FLG4</accession>